<dbReference type="InterPro" id="IPR035940">
    <property type="entry name" value="CAP_sf"/>
</dbReference>
<dbReference type="InterPro" id="IPR014044">
    <property type="entry name" value="CAP_dom"/>
</dbReference>
<organism evidence="3 4">
    <name type="scientific">Meloidogyne javanica</name>
    <name type="common">Root-knot nematode worm</name>
    <dbReference type="NCBI Taxonomy" id="6303"/>
    <lineage>
        <taxon>Eukaryota</taxon>
        <taxon>Metazoa</taxon>
        <taxon>Ecdysozoa</taxon>
        <taxon>Nematoda</taxon>
        <taxon>Chromadorea</taxon>
        <taxon>Rhabditida</taxon>
        <taxon>Tylenchina</taxon>
        <taxon>Tylenchomorpha</taxon>
        <taxon>Tylenchoidea</taxon>
        <taxon>Meloidogynidae</taxon>
        <taxon>Meloidogyninae</taxon>
        <taxon>Meloidogyne</taxon>
        <taxon>Meloidogyne incognita group</taxon>
    </lineage>
</organism>
<feature type="compositionally biased region" description="Low complexity" evidence="1">
    <location>
        <begin position="16"/>
        <end position="32"/>
    </location>
</feature>
<dbReference type="PANTHER" id="PTHR10334">
    <property type="entry name" value="CYSTEINE-RICH SECRETORY PROTEIN-RELATED"/>
    <property type="match status" value="1"/>
</dbReference>
<evidence type="ECO:0000313" key="4">
    <source>
        <dbReference type="WBParaSite" id="scaffold5323_cov171.g9407"/>
    </source>
</evidence>
<feature type="region of interest" description="Disordered" evidence="1">
    <location>
        <begin position="59"/>
        <end position="119"/>
    </location>
</feature>
<dbReference type="InterPro" id="IPR001283">
    <property type="entry name" value="CRISP-related"/>
</dbReference>
<dbReference type="SUPFAM" id="SSF55797">
    <property type="entry name" value="PR-1-like"/>
    <property type="match status" value="1"/>
</dbReference>
<feature type="region of interest" description="Disordered" evidence="1">
    <location>
        <begin position="1"/>
        <end position="45"/>
    </location>
</feature>
<evidence type="ECO:0000259" key="2">
    <source>
        <dbReference type="SMART" id="SM00198"/>
    </source>
</evidence>
<name>A0A915MX05_MELJA</name>
<dbReference type="WBParaSite" id="scaffold5323_cov171.g9407">
    <property type="protein sequence ID" value="scaffold5323_cov171.g9407"/>
    <property type="gene ID" value="scaffold5323_cov171.g9407"/>
</dbReference>
<dbReference type="PROSITE" id="PS01009">
    <property type="entry name" value="CRISP_1"/>
    <property type="match status" value="1"/>
</dbReference>
<dbReference type="Pfam" id="PF00188">
    <property type="entry name" value="CAP"/>
    <property type="match status" value="1"/>
</dbReference>
<dbReference type="AlphaFoldDB" id="A0A915MX05"/>
<dbReference type="GO" id="GO:0005576">
    <property type="term" value="C:extracellular region"/>
    <property type="evidence" value="ECO:0007669"/>
    <property type="project" value="InterPro"/>
</dbReference>
<sequence length="367" mass="40402">MRWIFGSNSSQKNGDISTNISSIPSTSASTPARRQQNNENNLNKKRRSFAAFLRSSLKSNSKSVDCGGGGRKESSTTKNNKNLIKNNSLLTSSRTFDVPSPAPSACHSEPASTSCAGGSDGQLDKSLMQICTDVKYENRRRPKFAAVVDANFQRQCLQAHNHVRQIYGIPPLLWSQELAELAKTWALKLTQRGRLLFPELPGIGENIYLLTSDNSVENFQGASESFKCTTGDHLTTGNELVALWATEARHVNFSRPRWSLECRHFTQMIWRGSTEMGVARHWDTSTDCMAIVVFYRPSGNCNLPGEFCANLPQPDDIPEYALEASSLPALSQALNRTDLGDGGFRKGAASLPPRSYSSTNSTKILKC</sequence>
<feature type="domain" description="SCP" evidence="2">
    <location>
        <begin position="151"/>
        <end position="303"/>
    </location>
</feature>
<dbReference type="Gene3D" id="3.40.33.10">
    <property type="entry name" value="CAP"/>
    <property type="match status" value="1"/>
</dbReference>
<dbReference type="Proteomes" id="UP000887561">
    <property type="component" value="Unplaced"/>
</dbReference>
<reference evidence="4" key="1">
    <citation type="submission" date="2022-11" db="UniProtKB">
        <authorList>
            <consortium name="WormBaseParasite"/>
        </authorList>
    </citation>
    <scope>IDENTIFICATION</scope>
</reference>
<dbReference type="FunFam" id="3.40.33.10:FF:000010">
    <property type="entry name" value="Predicted protein"/>
    <property type="match status" value="1"/>
</dbReference>
<feature type="compositionally biased region" description="Polar residues" evidence="1">
    <location>
        <begin position="1"/>
        <end position="15"/>
    </location>
</feature>
<evidence type="ECO:0000256" key="1">
    <source>
        <dbReference type="SAM" id="MobiDB-lite"/>
    </source>
</evidence>
<dbReference type="InterPro" id="IPR034113">
    <property type="entry name" value="SCP_GAPR1-like"/>
</dbReference>
<dbReference type="SMART" id="SM00198">
    <property type="entry name" value="SCP"/>
    <property type="match status" value="1"/>
</dbReference>
<evidence type="ECO:0000313" key="3">
    <source>
        <dbReference type="Proteomes" id="UP000887561"/>
    </source>
</evidence>
<dbReference type="InterPro" id="IPR018244">
    <property type="entry name" value="Allrgn_V5/Tpx1_CS"/>
</dbReference>
<feature type="compositionally biased region" description="Low complexity" evidence="1">
    <location>
        <begin position="76"/>
        <end position="93"/>
    </location>
</feature>
<keyword evidence="3" id="KW-1185">Reference proteome</keyword>
<protein>
    <submittedName>
        <fullName evidence="4">SCP domain-containing protein</fullName>
    </submittedName>
</protein>
<dbReference type="CDD" id="cd05382">
    <property type="entry name" value="CAP_GAPR1-like"/>
    <property type="match status" value="1"/>
</dbReference>
<accession>A0A915MX05</accession>
<proteinExistence type="predicted"/>
<dbReference type="PRINTS" id="PR00837">
    <property type="entry name" value="V5TPXLIKE"/>
</dbReference>